<dbReference type="Proteomes" id="UP000245474">
    <property type="component" value="Unassembled WGS sequence"/>
</dbReference>
<dbReference type="Gene3D" id="1.10.10.10">
    <property type="entry name" value="Winged helix-like DNA-binding domain superfamily/Winged helix DNA-binding domain"/>
    <property type="match status" value="1"/>
</dbReference>
<dbReference type="PROSITE" id="PS50206">
    <property type="entry name" value="RHODANESE_3"/>
    <property type="match status" value="1"/>
</dbReference>
<dbReference type="OrthoDB" id="9814704at2"/>
<dbReference type="Pfam" id="PF12840">
    <property type="entry name" value="HTH_20"/>
    <property type="match status" value="1"/>
</dbReference>
<dbReference type="AlphaFoldDB" id="A0A2U2N2Y9"/>
<dbReference type="EMBL" id="QFFI01000011">
    <property type="protein sequence ID" value="PWG63334.1"/>
    <property type="molecule type" value="Genomic_DNA"/>
</dbReference>
<evidence type="ECO:0000313" key="4">
    <source>
        <dbReference type="Proteomes" id="UP000245474"/>
    </source>
</evidence>
<dbReference type="PANTHER" id="PTHR43031:SF1">
    <property type="entry name" value="PYRIDINE NUCLEOTIDE-DISULPHIDE OXIDOREDUCTASE"/>
    <property type="match status" value="1"/>
</dbReference>
<gene>
    <name evidence="3" type="ORF">DEM34_08450</name>
</gene>
<dbReference type="PRINTS" id="PR00778">
    <property type="entry name" value="HTHARSR"/>
</dbReference>
<dbReference type="InterPro" id="IPR036388">
    <property type="entry name" value="WH-like_DNA-bd_sf"/>
</dbReference>
<evidence type="ECO:0000259" key="1">
    <source>
        <dbReference type="PROSITE" id="PS50206"/>
    </source>
</evidence>
<dbReference type="CDD" id="cd00090">
    <property type="entry name" value="HTH_ARSR"/>
    <property type="match status" value="1"/>
</dbReference>
<organism evidence="3 4">
    <name type="scientific">Sediminicurvatus halobius</name>
    <dbReference type="NCBI Taxonomy" id="2182432"/>
    <lineage>
        <taxon>Bacteria</taxon>
        <taxon>Pseudomonadati</taxon>
        <taxon>Pseudomonadota</taxon>
        <taxon>Gammaproteobacteria</taxon>
        <taxon>Chromatiales</taxon>
        <taxon>Ectothiorhodospiraceae</taxon>
        <taxon>Sediminicurvatus</taxon>
    </lineage>
</organism>
<dbReference type="SUPFAM" id="SSF46785">
    <property type="entry name" value="Winged helix' DNA-binding domain"/>
    <property type="match status" value="1"/>
</dbReference>
<comment type="caution">
    <text evidence="3">The sequence shown here is derived from an EMBL/GenBank/DDBJ whole genome shotgun (WGS) entry which is preliminary data.</text>
</comment>
<protein>
    <submittedName>
        <fullName evidence="3">ArsR family transcriptional regulator</fullName>
    </submittedName>
</protein>
<dbReference type="InterPro" id="IPR001845">
    <property type="entry name" value="HTH_ArsR_DNA-bd_dom"/>
</dbReference>
<dbReference type="InterPro" id="IPR011991">
    <property type="entry name" value="ArsR-like_HTH"/>
</dbReference>
<feature type="domain" description="HTH arsR-type" evidence="2">
    <location>
        <begin position="6"/>
        <end position="100"/>
    </location>
</feature>
<dbReference type="InterPro" id="IPR050229">
    <property type="entry name" value="GlpE_sulfurtransferase"/>
</dbReference>
<dbReference type="GO" id="GO:0003700">
    <property type="term" value="F:DNA-binding transcription factor activity"/>
    <property type="evidence" value="ECO:0007669"/>
    <property type="project" value="InterPro"/>
</dbReference>
<dbReference type="InterPro" id="IPR036390">
    <property type="entry name" value="WH_DNA-bd_sf"/>
</dbReference>
<accession>A0A2U2N2Y9</accession>
<name>A0A2U2N2Y9_9GAMM</name>
<dbReference type="CDD" id="cd00158">
    <property type="entry name" value="RHOD"/>
    <property type="match status" value="1"/>
</dbReference>
<dbReference type="PANTHER" id="PTHR43031">
    <property type="entry name" value="FAD-DEPENDENT OXIDOREDUCTASE"/>
    <property type="match status" value="1"/>
</dbReference>
<dbReference type="Gene3D" id="3.40.250.10">
    <property type="entry name" value="Rhodanese-like domain"/>
    <property type="match status" value="1"/>
</dbReference>
<dbReference type="InterPro" id="IPR036873">
    <property type="entry name" value="Rhodanese-like_dom_sf"/>
</dbReference>
<proteinExistence type="predicted"/>
<sequence length="221" mass="24935">MDQSGYRQQLFDVLSQVGRALGNGNRLELLERLAQAEAPVEVLAETTGLSVANASQHLQHLRRAGLVTARREGRQVMYRLTDTRVVTLISLMRDIAKTNLAEMERLVGRLFSDDNADGALRPMSRQGLWAALERGEVTVLDVRPEQEYQAGHLPSAINIPIDRLEQMLDHLPKDQEIVAYCRGPYCVLSHAAIQVLRRRGYRVRRLEEGYPEWKAAGLPVE</sequence>
<reference evidence="3 4" key="1">
    <citation type="submission" date="2018-05" db="EMBL/GenBank/DDBJ databases">
        <title>Spiribacter halobius sp. nov., a moderately halophilic bacterium isolated from marine solar saltern.</title>
        <authorList>
            <person name="Zheng W.-S."/>
            <person name="Lu D.-C."/>
            <person name="Du Z.-J."/>
        </authorList>
    </citation>
    <scope>NUCLEOTIDE SEQUENCE [LARGE SCALE GENOMIC DNA]</scope>
    <source>
        <strain evidence="3 4">E85</strain>
    </source>
</reference>
<dbReference type="Pfam" id="PF00581">
    <property type="entry name" value="Rhodanese"/>
    <property type="match status" value="1"/>
</dbReference>
<dbReference type="SUPFAM" id="SSF52821">
    <property type="entry name" value="Rhodanese/Cell cycle control phosphatase"/>
    <property type="match status" value="1"/>
</dbReference>
<evidence type="ECO:0000259" key="2">
    <source>
        <dbReference type="PROSITE" id="PS50987"/>
    </source>
</evidence>
<dbReference type="SMART" id="SM00418">
    <property type="entry name" value="HTH_ARSR"/>
    <property type="match status" value="1"/>
</dbReference>
<dbReference type="NCBIfam" id="NF033788">
    <property type="entry name" value="HTH_metalloreg"/>
    <property type="match status" value="1"/>
</dbReference>
<dbReference type="PROSITE" id="PS50987">
    <property type="entry name" value="HTH_ARSR_2"/>
    <property type="match status" value="1"/>
</dbReference>
<keyword evidence="4" id="KW-1185">Reference proteome</keyword>
<dbReference type="FunFam" id="3.40.250.10:FF:000039">
    <property type="entry name" value="ArsR family transcriptional regulator"/>
    <property type="match status" value="1"/>
</dbReference>
<feature type="domain" description="Rhodanese" evidence="1">
    <location>
        <begin position="133"/>
        <end position="221"/>
    </location>
</feature>
<evidence type="ECO:0000313" key="3">
    <source>
        <dbReference type="EMBL" id="PWG63334.1"/>
    </source>
</evidence>
<dbReference type="SMART" id="SM00450">
    <property type="entry name" value="RHOD"/>
    <property type="match status" value="1"/>
</dbReference>
<dbReference type="InterPro" id="IPR001763">
    <property type="entry name" value="Rhodanese-like_dom"/>
</dbReference>